<evidence type="ECO:0008006" key="10">
    <source>
        <dbReference type="Google" id="ProtNLM"/>
    </source>
</evidence>
<evidence type="ECO:0000256" key="1">
    <source>
        <dbReference type="ARBA" id="ARBA00004651"/>
    </source>
</evidence>
<organism evidence="8 9">
    <name type="scientific">Sulfobacillus thermosulfidooxidans (strain DSM 9293 / VKM B-1269 / AT-1)</name>
    <dbReference type="NCBI Taxonomy" id="929705"/>
    <lineage>
        <taxon>Bacteria</taxon>
        <taxon>Bacillati</taxon>
        <taxon>Bacillota</taxon>
        <taxon>Clostridia</taxon>
        <taxon>Eubacteriales</taxon>
        <taxon>Clostridiales Family XVII. Incertae Sedis</taxon>
        <taxon>Sulfobacillus</taxon>
    </lineage>
</organism>
<comment type="subcellular location">
    <subcellularLocation>
        <location evidence="1">Cell membrane</location>
        <topology evidence="1">Multi-pass membrane protein</topology>
    </subcellularLocation>
</comment>
<sequence>MLTRFRTLWDNAPPSLSDPSPSPPSRLAPWVQRSADVMMGLVLIGTWLLGGTVLVLIGRDLWHGPWTYAHVLTLLDPLLLLLMLAELLHSLSLALSTHHLPLKPFLALLWLAAVRRLLVVITTATTFPLVTIGPLFVGLLILSAVLVLLPAQSAD</sequence>
<name>A0A1W1WR03_SULTA</name>
<dbReference type="GO" id="GO:0005886">
    <property type="term" value="C:plasma membrane"/>
    <property type="evidence" value="ECO:0007669"/>
    <property type="project" value="UniProtKB-SubCell"/>
</dbReference>
<protein>
    <recommendedName>
        <fullName evidence="10">Phosphate-starvation-inducible E</fullName>
    </recommendedName>
</protein>
<feature type="transmembrane region" description="Helical" evidence="7">
    <location>
        <begin position="127"/>
        <end position="149"/>
    </location>
</feature>
<evidence type="ECO:0000256" key="6">
    <source>
        <dbReference type="SAM" id="MobiDB-lite"/>
    </source>
</evidence>
<feature type="transmembrane region" description="Helical" evidence="7">
    <location>
        <begin position="37"/>
        <end position="57"/>
    </location>
</feature>
<evidence type="ECO:0000256" key="5">
    <source>
        <dbReference type="ARBA" id="ARBA00023136"/>
    </source>
</evidence>
<evidence type="ECO:0000256" key="3">
    <source>
        <dbReference type="ARBA" id="ARBA00022692"/>
    </source>
</evidence>
<dbReference type="Pfam" id="PF06146">
    <property type="entry name" value="PsiE"/>
    <property type="match status" value="1"/>
</dbReference>
<evidence type="ECO:0000256" key="7">
    <source>
        <dbReference type="SAM" id="Phobius"/>
    </source>
</evidence>
<proteinExistence type="predicted"/>
<keyword evidence="2" id="KW-1003">Cell membrane</keyword>
<dbReference type="EMBL" id="FWWY01000002">
    <property type="protein sequence ID" value="SMC08153.1"/>
    <property type="molecule type" value="Genomic_DNA"/>
</dbReference>
<evidence type="ECO:0000313" key="9">
    <source>
        <dbReference type="Proteomes" id="UP000192660"/>
    </source>
</evidence>
<keyword evidence="9" id="KW-1185">Reference proteome</keyword>
<accession>A0A1W1WR03</accession>
<feature type="transmembrane region" description="Helical" evidence="7">
    <location>
        <begin position="100"/>
        <end position="121"/>
    </location>
</feature>
<evidence type="ECO:0000256" key="4">
    <source>
        <dbReference type="ARBA" id="ARBA00022989"/>
    </source>
</evidence>
<dbReference type="AlphaFoldDB" id="A0A1W1WR03"/>
<dbReference type="InterPro" id="IPR020948">
    <property type="entry name" value="P_starv_induced_PsiE-like"/>
</dbReference>
<keyword evidence="3 7" id="KW-0812">Transmembrane</keyword>
<gene>
    <name evidence="8" type="ORF">SAMN00768000_3690</name>
</gene>
<dbReference type="Proteomes" id="UP000192660">
    <property type="component" value="Unassembled WGS sequence"/>
</dbReference>
<evidence type="ECO:0000256" key="2">
    <source>
        <dbReference type="ARBA" id="ARBA00022475"/>
    </source>
</evidence>
<keyword evidence="4 7" id="KW-1133">Transmembrane helix</keyword>
<feature type="transmembrane region" description="Helical" evidence="7">
    <location>
        <begin position="69"/>
        <end position="88"/>
    </location>
</feature>
<keyword evidence="5 7" id="KW-0472">Membrane</keyword>
<evidence type="ECO:0000313" key="8">
    <source>
        <dbReference type="EMBL" id="SMC08153.1"/>
    </source>
</evidence>
<feature type="region of interest" description="Disordered" evidence="6">
    <location>
        <begin position="1"/>
        <end position="25"/>
    </location>
</feature>
<reference evidence="9" key="1">
    <citation type="submission" date="2017-04" db="EMBL/GenBank/DDBJ databases">
        <authorList>
            <person name="Varghese N."/>
            <person name="Submissions S."/>
        </authorList>
    </citation>
    <scope>NUCLEOTIDE SEQUENCE [LARGE SCALE GENOMIC DNA]</scope>
    <source>
        <strain evidence="9">DSM 9293</strain>
    </source>
</reference>